<gene>
    <name evidence="1" type="ORF">DEBURN_LOCUS1597</name>
</gene>
<sequence>MIADCSLWSLIVQSKGLCFVFTHNHTDYLGDCCFYNRRKCSGSVKFFWKLHETELIDKKSKLQWMYNKADICTPKLTITLENKENENLCYDTSPKYICKKPLPTPFLVNQQGKKCSFETEEGDNNNDKEFDASLTVVDGFLKTFDESIITQMISDISEKEIEKTVENEIKLLLDHIIDRDIKKTKEKTQTKENEEFSVIEISEPPIKNDWSHYKAESAKSVQDFLWSEGDEIESSKKMTTHMTHTPTKDIKEVENIKNTKQEKRNELFYVSKQTDCHFQCQKN</sequence>
<dbReference type="Proteomes" id="UP000789706">
    <property type="component" value="Unassembled WGS sequence"/>
</dbReference>
<accession>A0A9N8YMA5</accession>
<dbReference type="AlphaFoldDB" id="A0A9N8YMA5"/>
<organism evidence="1 2">
    <name type="scientific">Diversispora eburnea</name>
    <dbReference type="NCBI Taxonomy" id="1213867"/>
    <lineage>
        <taxon>Eukaryota</taxon>
        <taxon>Fungi</taxon>
        <taxon>Fungi incertae sedis</taxon>
        <taxon>Mucoromycota</taxon>
        <taxon>Glomeromycotina</taxon>
        <taxon>Glomeromycetes</taxon>
        <taxon>Diversisporales</taxon>
        <taxon>Diversisporaceae</taxon>
        <taxon>Diversispora</taxon>
    </lineage>
</organism>
<evidence type="ECO:0000313" key="2">
    <source>
        <dbReference type="Proteomes" id="UP000789706"/>
    </source>
</evidence>
<proteinExistence type="predicted"/>
<evidence type="ECO:0000313" key="1">
    <source>
        <dbReference type="EMBL" id="CAG8443086.1"/>
    </source>
</evidence>
<dbReference type="OrthoDB" id="2443197at2759"/>
<keyword evidence="2" id="KW-1185">Reference proteome</keyword>
<comment type="caution">
    <text evidence="1">The sequence shown here is derived from an EMBL/GenBank/DDBJ whole genome shotgun (WGS) entry which is preliminary data.</text>
</comment>
<protein>
    <submittedName>
        <fullName evidence="1">6108_t:CDS:1</fullName>
    </submittedName>
</protein>
<dbReference type="EMBL" id="CAJVPK010000073">
    <property type="protein sequence ID" value="CAG8443086.1"/>
    <property type="molecule type" value="Genomic_DNA"/>
</dbReference>
<reference evidence="1" key="1">
    <citation type="submission" date="2021-06" db="EMBL/GenBank/DDBJ databases">
        <authorList>
            <person name="Kallberg Y."/>
            <person name="Tangrot J."/>
            <person name="Rosling A."/>
        </authorList>
    </citation>
    <scope>NUCLEOTIDE SEQUENCE</scope>
    <source>
        <strain evidence="1">AZ414A</strain>
    </source>
</reference>
<name>A0A9N8YMA5_9GLOM</name>